<evidence type="ECO:0000256" key="5">
    <source>
        <dbReference type="ARBA" id="ARBA00023242"/>
    </source>
</evidence>
<feature type="compositionally biased region" description="Polar residues" evidence="6">
    <location>
        <begin position="570"/>
        <end position="583"/>
    </location>
</feature>
<dbReference type="STRING" id="1380566.A0A179FNI3"/>
<dbReference type="Proteomes" id="UP000078397">
    <property type="component" value="Unassembled WGS sequence"/>
</dbReference>
<feature type="compositionally biased region" description="Pro residues" evidence="6">
    <location>
        <begin position="589"/>
        <end position="614"/>
    </location>
</feature>
<gene>
    <name evidence="8" type="ORF">VFPPC_08597</name>
</gene>
<dbReference type="PANTHER" id="PTHR47338:SF5">
    <property type="entry name" value="ZN(II)2CYS6 TRANSCRIPTION FACTOR (EUROFUNG)"/>
    <property type="match status" value="1"/>
</dbReference>
<name>A0A179FNI3_METCM</name>
<dbReference type="PANTHER" id="PTHR47338">
    <property type="entry name" value="ZN(II)2CYS6 TRANSCRIPTION FACTOR (EUROFUNG)-RELATED"/>
    <property type="match status" value="1"/>
</dbReference>
<feature type="compositionally biased region" description="Basic and acidic residues" evidence="6">
    <location>
        <begin position="25"/>
        <end position="42"/>
    </location>
</feature>
<sequence>MKRASLRVNPVEKLAYLLKNVRGQPDLDREYRHPRTRADKSTKSGSSSTKARRSGTDASSSLLAQQRQAENWDGLPPLQELIDGVHLFTKQYFQLGFIPKEQYPERLRKDLRSTSLFLLMSILSISARLSPAFKVRYGTGVKAAEYFMERASSIAIEEVYQEPTLERCQAFYLLSIAQQGSGERNKSYINMGIAIRMAILMQLQREETYHIPSPTPDLIIRAESARRTLWMLYSQDNLHSGPLSPVSLFAGDITTLLPCNEEDFAHGREPRSRAALEGTPPAMDNPKLIRDANRSLFATLMQIHSWWGLVGRRAVRYSKSPRPWDPASEFSQTARKLREWEQDLPHEHVWSTYLLKGYKAESQELAYLCVTMMTRLSNIVLRRPYLIDIIKPDTKDPTKQAFFTSMSNEIFTNVRYLYEQIDAQFTNRSPDESVGAQIAAFCVYSCGLFSTYLCKYPNICQDKTLVRDGPMMLQRTINILKECREVWPLAARWVEALEKFSLDPQSATFGNEGSMDDGKDPIPRAIRQLPPLFPQATNKPLRPPPPPPPSLPEPNVLLRPGTQPELPPASSITSPGIVNTLSHINGHLPSPPQHGYPTPAPLPPTISPHPYPNHLPPPQSNMYMHSMGRQNVDGLGMLIEAFDSNHGPPAPHYGAGNYNPQLGPGTDGFEGELQFYIDGPPSTWISSSPWLDTMQ</sequence>
<keyword evidence="3" id="KW-0805">Transcription regulation</keyword>
<dbReference type="EMBL" id="LSBJ02000004">
    <property type="protein sequence ID" value="OAQ67152.1"/>
    <property type="molecule type" value="Genomic_DNA"/>
</dbReference>
<comment type="caution">
    <text evidence="8">The sequence shown here is derived from an EMBL/GenBank/DDBJ whole genome shotgun (WGS) entry which is preliminary data.</text>
</comment>
<comment type="subcellular location">
    <subcellularLocation>
        <location evidence="1">Nucleus</location>
    </subcellularLocation>
</comment>
<keyword evidence="4" id="KW-0804">Transcription</keyword>
<evidence type="ECO:0000256" key="6">
    <source>
        <dbReference type="SAM" id="MobiDB-lite"/>
    </source>
</evidence>
<dbReference type="GO" id="GO:0006351">
    <property type="term" value="P:DNA-templated transcription"/>
    <property type="evidence" value="ECO:0007669"/>
    <property type="project" value="InterPro"/>
</dbReference>
<protein>
    <submittedName>
        <fullName evidence="8">Chitinase 1</fullName>
    </submittedName>
</protein>
<dbReference type="SMART" id="SM00906">
    <property type="entry name" value="Fungal_trans"/>
    <property type="match status" value="1"/>
</dbReference>
<keyword evidence="9" id="KW-1185">Reference proteome</keyword>
<evidence type="ECO:0000313" key="8">
    <source>
        <dbReference type="EMBL" id="OAQ67152.1"/>
    </source>
</evidence>
<feature type="compositionally biased region" description="Pro residues" evidence="6">
    <location>
        <begin position="541"/>
        <end position="552"/>
    </location>
</feature>
<accession>A0A179FNI3</accession>
<dbReference type="OrthoDB" id="2399539at2759"/>
<dbReference type="GO" id="GO:0000981">
    <property type="term" value="F:DNA-binding transcription factor activity, RNA polymerase II-specific"/>
    <property type="evidence" value="ECO:0007669"/>
    <property type="project" value="InterPro"/>
</dbReference>
<evidence type="ECO:0000256" key="2">
    <source>
        <dbReference type="ARBA" id="ARBA00022723"/>
    </source>
</evidence>
<dbReference type="Pfam" id="PF04082">
    <property type="entry name" value="Fungal_trans"/>
    <property type="match status" value="1"/>
</dbReference>
<feature type="domain" description="Xylanolytic transcriptional activator regulatory" evidence="7">
    <location>
        <begin position="187"/>
        <end position="264"/>
    </location>
</feature>
<keyword evidence="2" id="KW-0479">Metal-binding</keyword>
<evidence type="ECO:0000313" key="9">
    <source>
        <dbReference type="Proteomes" id="UP000078397"/>
    </source>
</evidence>
<evidence type="ECO:0000256" key="3">
    <source>
        <dbReference type="ARBA" id="ARBA00023015"/>
    </source>
</evidence>
<dbReference type="CDD" id="cd12148">
    <property type="entry name" value="fungal_TF_MHR"/>
    <property type="match status" value="1"/>
</dbReference>
<dbReference type="RefSeq" id="XP_018144239.1">
    <property type="nucleotide sequence ID" value="XM_018287277.1"/>
</dbReference>
<keyword evidence="5" id="KW-0539">Nucleus</keyword>
<dbReference type="GO" id="GO:0005634">
    <property type="term" value="C:nucleus"/>
    <property type="evidence" value="ECO:0007669"/>
    <property type="project" value="UniProtKB-SubCell"/>
</dbReference>
<feature type="region of interest" description="Disordered" evidence="6">
    <location>
        <begin position="505"/>
        <end position="614"/>
    </location>
</feature>
<dbReference type="GO" id="GO:0003677">
    <property type="term" value="F:DNA binding"/>
    <property type="evidence" value="ECO:0007669"/>
    <property type="project" value="InterPro"/>
</dbReference>
<feature type="region of interest" description="Disordered" evidence="6">
    <location>
        <begin position="25"/>
        <end position="63"/>
    </location>
</feature>
<reference evidence="8 9" key="1">
    <citation type="journal article" date="2016" name="PLoS Pathog.">
        <title>Biosynthesis of antibiotic leucinostatins in bio-control fungus Purpureocillium lilacinum and their inhibition on phytophthora revealed by genome mining.</title>
        <authorList>
            <person name="Wang G."/>
            <person name="Liu Z."/>
            <person name="Lin R."/>
            <person name="Li E."/>
            <person name="Mao Z."/>
            <person name="Ling J."/>
            <person name="Yang Y."/>
            <person name="Yin W.B."/>
            <person name="Xie B."/>
        </authorList>
    </citation>
    <scope>NUCLEOTIDE SEQUENCE [LARGE SCALE GENOMIC DNA]</scope>
    <source>
        <strain evidence="8">170</strain>
    </source>
</reference>
<dbReference type="InterPro" id="IPR050815">
    <property type="entry name" value="TF_fung"/>
</dbReference>
<organism evidence="8 9">
    <name type="scientific">Pochonia chlamydosporia 170</name>
    <dbReference type="NCBI Taxonomy" id="1380566"/>
    <lineage>
        <taxon>Eukaryota</taxon>
        <taxon>Fungi</taxon>
        <taxon>Dikarya</taxon>
        <taxon>Ascomycota</taxon>
        <taxon>Pezizomycotina</taxon>
        <taxon>Sordariomycetes</taxon>
        <taxon>Hypocreomycetidae</taxon>
        <taxon>Hypocreales</taxon>
        <taxon>Clavicipitaceae</taxon>
        <taxon>Pochonia</taxon>
    </lineage>
</organism>
<evidence type="ECO:0000256" key="4">
    <source>
        <dbReference type="ARBA" id="ARBA00023163"/>
    </source>
</evidence>
<dbReference type="GO" id="GO:0008270">
    <property type="term" value="F:zinc ion binding"/>
    <property type="evidence" value="ECO:0007669"/>
    <property type="project" value="InterPro"/>
</dbReference>
<dbReference type="AlphaFoldDB" id="A0A179FNI3"/>
<dbReference type="InterPro" id="IPR007219">
    <property type="entry name" value="XnlR_reg_dom"/>
</dbReference>
<proteinExistence type="predicted"/>
<evidence type="ECO:0000259" key="7">
    <source>
        <dbReference type="SMART" id="SM00906"/>
    </source>
</evidence>
<dbReference type="KEGG" id="pchm:VFPPC_08597"/>
<dbReference type="GeneID" id="28851271"/>
<evidence type="ECO:0000256" key="1">
    <source>
        <dbReference type="ARBA" id="ARBA00004123"/>
    </source>
</evidence>